<dbReference type="InterPro" id="IPR044301">
    <property type="entry name" value="PR4"/>
</dbReference>
<dbReference type="AlphaFoldDB" id="A0A2P6R5W2"/>
<evidence type="ECO:0000259" key="2">
    <source>
        <dbReference type="PROSITE" id="PS51174"/>
    </source>
</evidence>
<proteinExistence type="predicted"/>
<dbReference type="InterPro" id="IPR001153">
    <property type="entry name" value="Barwin_dom"/>
</dbReference>
<dbReference type="Proteomes" id="UP000238479">
    <property type="component" value="Chromosome 3"/>
</dbReference>
<sequence length="58" mass="6322">MRISPSWLNRYGWTAFCRPNGPSRADACGKCLLVTNIGTGAQETVRNIDQCSNGCECV</sequence>
<dbReference type="GO" id="GO:0004540">
    <property type="term" value="F:RNA nuclease activity"/>
    <property type="evidence" value="ECO:0007669"/>
    <property type="project" value="InterPro"/>
</dbReference>
<dbReference type="Gramene" id="PRQ41810">
    <property type="protein sequence ID" value="PRQ41810"/>
    <property type="gene ID" value="RchiOBHm_Chr3g0450791"/>
</dbReference>
<keyword evidence="4" id="KW-1185">Reference proteome</keyword>
<dbReference type="GO" id="GO:0050832">
    <property type="term" value="P:defense response to fungus"/>
    <property type="evidence" value="ECO:0007669"/>
    <property type="project" value="InterPro"/>
</dbReference>
<dbReference type="PANTHER" id="PTHR46351:SF7">
    <property type="entry name" value="HEVEIN-LIKE PREPROPROTEIN"/>
    <property type="match status" value="1"/>
</dbReference>
<dbReference type="PROSITE" id="PS51174">
    <property type="entry name" value="BARWIN_3"/>
    <property type="match status" value="1"/>
</dbReference>
<evidence type="ECO:0000313" key="3">
    <source>
        <dbReference type="EMBL" id="PRQ41810.1"/>
    </source>
</evidence>
<dbReference type="InterPro" id="IPR018226">
    <property type="entry name" value="Barwin_CS"/>
</dbReference>
<dbReference type="EMBL" id="PDCK01000041">
    <property type="protein sequence ID" value="PRQ41810.1"/>
    <property type="molecule type" value="Genomic_DNA"/>
</dbReference>
<comment type="caution">
    <text evidence="3">The sequence shown here is derived from an EMBL/GenBank/DDBJ whole genome shotgun (WGS) entry which is preliminary data.</text>
</comment>
<evidence type="ECO:0000313" key="4">
    <source>
        <dbReference type="Proteomes" id="UP000238479"/>
    </source>
</evidence>
<feature type="domain" description="Barwin" evidence="2">
    <location>
        <begin position="1"/>
        <end position="58"/>
    </location>
</feature>
<evidence type="ECO:0000256" key="1">
    <source>
        <dbReference type="ARBA" id="ARBA00023157"/>
    </source>
</evidence>
<gene>
    <name evidence="3" type="ORF">RchiOBHm_Chr3g0450791</name>
</gene>
<dbReference type="PROSITE" id="PS00771">
    <property type="entry name" value="BARWIN_1"/>
    <property type="match status" value="1"/>
</dbReference>
<dbReference type="SUPFAM" id="SSF50685">
    <property type="entry name" value="Barwin-like endoglucanases"/>
    <property type="match status" value="1"/>
</dbReference>
<organism evidence="3 4">
    <name type="scientific">Rosa chinensis</name>
    <name type="common">China rose</name>
    <dbReference type="NCBI Taxonomy" id="74649"/>
    <lineage>
        <taxon>Eukaryota</taxon>
        <taxon>Viridiplantae</taxon>
        <taxon>Streptophyta</taxon>
        <taxon>Embryophyta</taxon>
        <taxon>Tracheophyta</taxon>
        <taxon>Spermatophyta</taxon>
        <taxon>Magnoliopsida</taxon>
        <taxon>eudicotyledons</taxon>
        <taxon>Gunneridae</taxon>
        <taxon>Pentapetalae</taxon>
        <taxon>rosids</taxon>
        <taxon>fabids</taxon>
        <taxon>Rosales</taxon>
        <taxon>Rosaceae</taxon>
        <taxon>Rosoideae</taxon>
        <taxon>Rosoideae incertae sedis</taxon>
        <taxon>Rosa</taxon>
    </lineage>
</organism>
<dbReference type="Pfam" id="PF00967">
    <property type="entry name" value="Barwin"/>
    <property type="match status" value="1"/>
</dbReference>
<name>A0A2P6R5W2_ROSCH</name>
<dbReference type="InterPro" id="IPR036908">
    <property type="entry name" value="RlpA-like_sf"/>
</dbReference>
<keyword evidence="1" id="KW-1015">Disulfide bond</keyword>
<dbReference type="PANTHER" id="PTHR46351">
    <property type="entry name" value="WOUND-INDUCED PROTEIN WIN2"/>
    <property type="match status" value="1"/>
</dbReference>
<reference evidence="3 4" key="1">
    <citation type="journal article" date="2018" name="Nat. Genet.">
        <title>The Rosa genome provides new insights in the design of modern roses.</title>
        <authorList>
            <person name="Bendahmane M."/>
        </authorList>
    </citation>
    <scope>NUCLEOTIDE SEQUENCE [LARGE SCALE GENOMIC DNA]</scope>
    <source>
        <strain evidence="4">cv. Old Blush</strain>
    </source>
</reference>
<dbReference type="GO" id="GO:0042742">
    <property type="term" value="P:defense response to bacterium"/>
    <property type="evidence" value="ECO:0007669"/>
    <property type="project" value="InterPro"/>
</dbReference>
<protein>
    <submittedName>
        <fullName evidence="3">Putative rlpA-like protein, double-psi beta-barrel</fullName>
    </submittedName>
</protein>
<accession>A0A2P6R5W2</accession>
<dbReference type="OMA" id="MRISPSW"/>
<dbReference type="PRINTS" id="PR00602">
    <property type="entry name" value="BARWIN"/>
</dbReference>
<dbReference type="Gene3D" id="2.40.40.10">
    <property type="entry name" value="RlpA-like domain"/>
    <property type="match status" value="1"/>
</dbReference>
<dbReference type="STRING" id="74649.A0A2P6R5W2"/>